<gene>
    <name evidence="8" type="ORF">B1812_18910</name>
</gene>
<organism evidence="8 9">
    <name type="scientific">Methylocystis bryophila</name>
    <dbReference type="NCBI Taxonomy" id="655015"/>
    <lineage>
        <taxon>Bacteria</taxon>
        <taxon>Pseudomonadati</taxon>
        <taxon>Pseudomonadota</taxon>
        <taxon>Alphaproteobacteria</taxon>
        <taxon>Hyphomicrobiales</taxon>
        <taxon>Methylocystaceae</taxon>
        <taxon>Methylocystis</taxon>
    </lineage>
</organism>
<sequence>MRHAFLAALLAPLALGALPAVAADLPYRQAPADYYAPVPVTRWQGFYAGLNAGYGWGSFTDDANWLFAQPSGGEFGFTGGYNYMVAPNFLIGAEADFDFTGISATNYPYPGRMTSGNLNDLFTLRGRVGYTMDRALFFISGGLAGGRTEINMQNVWWGNFWGQQSSYQLGWALGAGVEYLVIPNISVKAEYLFTSLGSTSYFNYSPWALQVGSNNSQVRLGVNYHF</sequence>
<keyword evidence="9" id="KW-1185">Reference proteome</keyword>
<keyword evidence="2 6" id="KW-0732">Signal</keyword>
<name>A0A1W6N1R6_9HYPH</name>
<accession>A0A1W6N1R6</accession>
<feature type="domain" description="Outer membrane protein beta-barrel" evidence="7">
    <location>
        <begin position="24"/>
        <end position="226"/>
    </location>
</feature>
<dbReference type="AlphaFoldDB" id="A0A1W6N1R6"/>
<dbReference type="SUPFAM" id="SSF56925">
    <property type="entry name" value="OMPA-like"/>
    <property type="match status" value="1"/>
</dbReference>
<proteinExistence type="inferred from homology"/>
<feature type="signal peptide" evidence="6">
    <location>
        <begin position="1"/>
        <end position="22"/>
    </location>
</feature>
<dbReference type="PANTHER" id="PTHR34001">
    <property type="entry name" value="BLL7405 PROTEIN"/>
    <property type="match status" value="1"/>
</dbReference>
<evidence type="ECO:0000256" key="6">
    <source>
        <dbReference type="SAM" id="SignalP"/>
    </source>
</evidence>
<evidence type="ECO:0000259" key="7">
    <source>
        <dbReference type="Pfam" id="PF13505"/>
    </source>
</evidence>
<dbReference type="Pfam" id="PF13505">
    <property type="entry name" value="OMP_b-brl"/>
    <property type="match status" value="1"/>
</dbReference>
<dbReference type="PANTHER" id="PTHR34001:SF3">
    <property type="entry name" value="BLL7405 PROTEIN"/>
    <property type="match status" value="1"/>
</dbReference>
<dbReference type="STRING" id="655015.B1812_18910"/>
<dbReference type="Proteomes" id="UP000193978">
    <property type="component" value="Chromosome"/>
</dbReference>
<evidence type="ECO:0000256" key="4">
    <source>
        <dbReference type="ARBA" id="ARBA00023237"/>
    </source>
</evidence>
<dbReference type="EMBL" id="CP019948">
    <property type="protein sequence ID" value="ARN83794.1"/>
    <property type="molecule type" value="Genomic_DNA"/>
</dbReference>
<dbReference type="GO" id="GO:0009279">
    <property type="term" value="C:cell outer membrane"/>
    <property type="evidence" value="ECO:0007669"/>
    <property type="project" value="UniProtKB-SubCell"/>
</dbReference>
<dbReference type="InterPro" id="IPR027385">
    <property type="entry name" value="Beta-barrel_OMP"/>
</dbReference>
<evidence type="ECO:0000256" key="5">
    <source>
        <dbReference type="ARBA" id="ARBA00038306"/>
    </source>
</evidence>
<keyword evidence="3" id="KW-0472">Membrane</keyword>
<reference evidence="8 9" key="1">
    <citation type="submission" date="2017-02" db="EMBL/GenBank/DDBJ databases">
        <authorList>
            <person name="Peterson S.W."/>
        </authorList>
    </citation>
    <scope>NUCLEOTIDE SEQUENCE [LARGE SCALE GENOMIC DNA]</scope>
    <source>
        <strain evidence="8 9">S285</strain>
    </source>
</reference>
<evidence type="ECO:0000256" key="3">
    <source>
        <dbReference type="ARBA" id="ARBA00023136"/>
    </source>
</evidence>
<dbReference type="InterPro" id="IPR051692">
    <property type="entry name" value="OMP-like"/>
</dbReference>
<dbReference type="OrthoDB" id="9815357at2"/>
<dbReference type="RefSeq" id="WP_085773836.1">
    <property type="nucleotide sequence ID" value="NZ_AP027149.1"/>
</dbReference>
<comment type="similarity">
    <text evidence="5">Belongs to the Omp25/RopB family.</text>
</comment>
<comment type="subcellular location">
    <subcellularLocation>
        <location evidence="1">Cell outer membrane</location>
    </subcellularLocation>
</comment>
<dbReference type="InterPro" id="IPR011250">
    <property type="entry name" value="OMP/PagP_B-barrel"/>
</dbReference>
<dbReference type="Gene3D" id="2.40.160.20">
    <property type="match status" value="1"/>
</dbReference>
<keyword evidence="4" id="KW-0998">Cell outer membrane</keyword>
<evidence type="ECO:0000313" key="8">
    <source>
        <dbReference type="EMBL" id="ARN83794.1"/>
    </source>
</evidence>
<evidence type="ECO:0000256" key="1">
    <source>
        <dbReference type="ARBA" id="ARBA00004442"/>
    </source>
</evidence>
<dbReference type="KEGG" id="mbry:B1812_18910"/>
<protein>
    <recommendedName>
        <fullName evidence="7">Outer membrane protein beta-barrel domain-containing protein</fullName>
    </recommendedName>
</protein>
<evidence type="ECO:0000256" key="2">
    <source>
        <dbReference type="ARBA" id="ARBA00022729"/>
    </source>
</evidence>
<evidence type="ECO:0000313" key="9">
    <source>
        <dbReference type="Proteomes" id="UP000193978"/>
    </source>
</evidence>
<feature type="chain" id="PRO_5012054613" description="Outer membrane protein beta-barrel domain-containing protein" evidence="6">
    <location>
        <begin position="23"/>
        <end position="226"/>
    </location>
</feature>